<dbReference type="SMART" id="SM00388">
    <property type="entry name" value="HisKA"/>
    <property type="match status" value="1"/>
</dbReference>
<dbReference type="SUPFAM" id="SSF47384">
    <property type="entry name" value="Homodimeric domain of signal transducing histidine kinase"/>
    <property type="match status" value="1"/>
</dbReference>
<reference evidence="11 12" key="1">
    <citation type="submission" date="2018-05" db="EMBL/GenBank/DDBJ databases">
        <title>Description of Sphingomonas pokkalii sp nov, isolated from the rhizosphere of saline tolerant pokkali rice and its draft genome analysis.</title>
        <authorList>
            <person name="Menon R."/>
            <person name="Kumari S."/>
            <person name="Rameshkumar N."/>
        </authorList>
    </citation>
    <scope>NUCLEOTIDE SEQUENCE [LARGE SCALE GENOMIC DNA]</scope>
    <source>
        <strain evidence="11 12">L3B27</strain>
    </source>
</reference>
<keyword evidence="4" id="KW-0808">Transferase</keyword>
<keyword evidence="12" id="KW-1185">Reference proteome</keyword>
<dbReference type="SUPFAM" id="SSF55785">
    <property type="entry name" value="PYP-like sensor domain (PAS domain)"/>
    <property type="match status" value="3"/>
</dbReference>
<dbReference type="SUPFAM" id="SSF55874">
    <property type="entry name" value="ATPase domain of HSP90 chaperone/DNA topoisomerase II/histidine kinase"/>
    <property type="match status" value="1"/>
</dbReference>
<evidence type="ECO:0000256" key="1">
    <source>
        <dbReference type="ARBA" id="ARBA00000085"/>
    </source>
</evidence>
<dbReference type="Pfam" id="PF13426">
    <property type="entry name" value="PAS_9"/>
    <property type="match status" value="3"/>
</dbReference>
<keyword evidence="5" id="KW-0547">Nucleotide-binding</keyword>
<dbReference type="Gene3D" id="3.30.565.10">
    <property type="entry name" value="Histidine kinase-like ATPase, C-terminal domain"/>
    <property type="match status" value="1"/>
</dbReference>
<dbReference type="CDD" id="cd00130">
    <property type="entry name" value="PAS"/>
    <property type="match status" value="1"/>
</dbReference>
<evidence type="ECO:0000313" key="12">
    <source>
        <dbReference type="Proteomes" id="UP000245890"/>
    </source>
</evidence>
<evidence type="ECO:0000259" key="10">
    <source>
        <dbReference type="PROSITE" id="PS50112"/>
    </source>
</evidence>
<dbReference type="PANTHER" id="PTHR43065">
    <property type="entry name" value="SENSOR HISTIDINE KINASE"/>
    <property type="match status" value="1"/>
</dbReference>
<dbReference type="GO" id="GO:0005524">
    <property type="term" value="F:ATP binding"/>
    <property type="evidence" value="ECO:0007669"/>
    <property type="project" value="UniProtKB-KW"/>
</dbReference>
<sequence>MISTADGALITSWNLAATAIYGWQPQEALGEALADLVGPYPDTAIEEVRNRGIWEGRIERRRRDRSTCTVRIRLARAAQADREWMEVSSPVETGHPAEIALAASEYRYRNLFGAVAASFWELDFSGVGALLREVREQGVTDIAAHLRATPTLIRAMMRATRIVDTNDRSIEMFGPGTKRDLITTPLDQYWPEASSADFAESILSAISGKPRHVAETRMRARDGREFDALFTVSFLPGTVGNGTLLVGFTDISDRVQATRQLGEASTRRKMLMDVPTIALSELAAPETSAVFKRLRAEGVTDLHAYIDAHPGFVDEVASSLHFTAVNDATVRLFGARSAEDLIGRSLTGLVQPGCDVLRRSIEGAYDRQPIFQSEIRMFKLDGAPVDTLFCRVSSPDPASGEAVIAQIDITEQVKARQEIERMRQQSAHASRITLLGQLSASIVHEISQPITAIAMHAAAAERLARAPEAQLEKLARITSQIGQNALRTGEIVERIRALAANREIPMVSLSMTDIVAETRLLLQQELTEKGIQVTLARDAVLPNVCGDRIQLQQVLANLMVNAIQAMDGTPEGKRRIDLSLRTKEGIVLLEVADTGPGLSAAFRAEPFQTFRTSKPDGLGIGLTICRSIAEAHGGRIEVRDRSHGGAAFTLALPAA</sequence>
<organism evidence="11 12">
    <name type="scientific">Sphingomonas pokkalii</name>
    <dbReference type="NCBI Taxonomy" id="2175090"/>
    <lineage>
        <taxon>Bacteria</taxon>
        <taxon>Pseudomonadati</taxon>
        <taxon>Pseudomonadota</taxon>
        <taxon>Alphaproteobacteria</taxon>
        <taxon>Sphingomonadales</taxon>
        <taxon>Sphingomonadaceae</taxon>
        <taxon>Sphingomonas</taxon>
    </lineage>
</organism>
<evidence type="ECO:0000256" key="4">
    <source>
        <dbReference type="ARBA" id="ARBA00022679"/>
    </source>
</evidence>
<keyword evidence="6" id="KW-0418">Kinase</keyword>
<comment type="caution">
    <text evidence="11">The sequence shown here is derived from an EMBL/GenBank/DDBJ whole genome shotgun (WGS) entry which is preliminary data.</text>
</comment>
<evidence type="ECO:0000256" key="6">
    <source>
        <dbReference type="ARBA" id="ARBA00022777"/>
    </source>
</evidence>
<proteinExistence type="predicted"/>
<keyword evidence="8" id="KW-0902">Two-component regulatory system</keyword>
<evidence type="ECO:0000256" key="8">
    <source>
        <dbReference type="ARBA" id="ARBA00023012"/>
    </source>
</evidence>
<dbReference type="PROSITE" id="PS50112">
    <property type="entry name" value="PAS"/>
    <property type="match status" value="1"/>
</dbReference>
<dbReference type="Gene3D" id="1.10.287.130">
    <property type="match status" value="1"/>
</dbReference>
<evidence type="ECO:0000313" key="11">
    <source>
        <dbReference type="EMBL" id="PVX28776.1"/>
    </source>
</evidence>
<dbReference type="AlphaFoldDB" id="A0A2U0SBN5"/>
<dbReference type="InterPro" id="IPR036097">
    <property type="entry name" value="HisK_dim/P_sf"/>
</dbReference>
<evidence type="ECO:0000256" key="2">
    <source>
        <dbReference type="ARBA" id="ARBA00012438"/>
    </source>
</evidence>
<dbReference type="InterPro" id="IPR003661">
    <property type="entry name" value="HisK_dim/P_dom"/>
</dbReference>
<dbReference type="GO" id="GO:0000155">
    <property type="term" value="F:phosphorelay sensor kinase activity"/>
    <property type="evidence" value="ECO:0007669"/>
    <property type="project" value="InterPro"/>
</dbReference>
<dbReference type="SMART" id="SM00387">
    <property type="entry name" value="HATPase_c"/>
    <property type="match status" value="1"/>
</dbReference>
<evidence type="ECO:0000259" key="9">
    <source>
        <dbReference type="PROSITE" id="PS50109"/>
    </source>
</evidence>
<dbReference type="PROSITE" id="PS50109">
    <property type="entry name" value="HIS_KIN"/>
    <property type="match status" value="1"/>
</dbReference>
<gene>
    <name evidence="11" type="ORF">DD559_05080</name>
</gene>
<dbReference type="Proteomes" id="UP000245890">
    <property type="component" value="Unassembled WGS sequence"/>
</dbReference>
<dbReference type="NCBIfam" id="TIGR00229">
    <property type="entry name" value="sensory_box"/>
    <property type="match status" value="1"/>
</dbReference>
<dbReference type="InterPro" id="IPR036890">
    <property type="entry name" value="HATPase_C_sf"/>
</dbReference>
<feature type="domain" description="Histidine kinase" evidence="9">
    <location>
        <begin position="441"/>
        <end position="655"/>
    </location>
</feature>
<dbReference type="EC" id="2.7.13.3" evidence="2"/>
<evidence type="ECO:0000256" key="3">
    <source>
        <dbReference type="ARBA" id="ARBA00022553"/>
    </source>
</evidence>
<dbReference type="PRINTS" id="PR00344">
    <property type="entry name" value="BCTRLSENSOR"/>
</dbReference>
<dbReference type="InterPro" id="IPR035965">
    <property type="entry name" value="PAS-like_dom_sf"/>
</dbReference>
<feature type="domain" description="PAS" evidence="10">
    <location>
        <begin position="1"/>
        <end position="56"/>
    </location>
</feature>
<dbReference type="EMBL" id="QENQ01000001">
    <property type="protein sequence ID" value="PVX28776.1"/>
    <property type="molecule type" value="Genomic_DNA"/>
</dbReference>
<comment type="catalytic activity">
    <reaction evidence="1">
        <text>ATP + protein L-histidine = ADP + protein N-phospho-L-histidine.</text>
        <dbReference type="EC" id="2.7.13.3"/>
    </reaction>
</comment>
<dbReference type="InterPro" id="IPR004358">
    <property type="entry name" value="Sig_transdc_His_kin-like_C"/>
</dbReference>
<dbReference type="PANTHER" id="PTHR43065:SF10">
    <property type="entry name" value="PEROXIDE STRESS-ACTIVATED HISTIDINE KINASE MAK3"/>
    <property type="match status" value="1"/>
</dbReference>
<dbReference type="InterPro" id="IPR005467">
    <property type="entry name" value="His_kinase_dom"/>
</dbReference>
<dbReference type="SMART" id="SM00091">
    <property type="entry name" value="PAS"/>
    <property type="match status" value="2"/>
</dbReference>
<dbReference type="Pfam" id="PF02518">
    <property type="entry name" value="HATPase_c"/>
    <property type="match status" value="1"/>
</dbReference>
<dbReference type="Gene3D" id="3.30.450.20">
    <property type="entry name" value="PAS domain"/>
    <property type="match status" value="3"/>
</dbReference>
<evidence type="ECO:0000256" key="7">
    <source>
        <dbReference type="ARBA" id="ARBA00022840"/>
    </source>
</evidence>
<protein>
    <recommendedName>
        <fullName evidence="2">histidine kinase</fullName>
        <ecNumber evidence="2">2.7.13.3</ecNumber>
    </recommendedName>
</protein>
<dbReference type="InterPro" id="IPR003594">
    <property type="entry name" value="HATPase_dom"/>
</dbReference>
<dbReference type="InterPro" id="IPR000014">
    <property type="entry name" value="PAS"/>
</dbReference>
<evidence type="ECO:0000256" key="5">
    <source>
        <dbReference type="ARBA" id="ARBA00022741"/>
    </source>
</evidence>
<keyword evidence="3" id="KW-0597">Phosphoprotein</keyword>
<keyword evidence="7" id="KW-0067">ATP-binding</keyword>
<accession>A0A2U0SBN5</accession>
<name>A0A2U0SBN5_9SPHN</name>